<protein>
    <submittedName>
        <fullName evidence="1">Uncharacterized protein</fullName>
    </submittedName>
</protein>
<gene>
    <name evidence="1" type="ORF">JOF53_000519</name>
</gene>
<evidence type="ECO:0000313" key="1">
    <source>
        <dbReference type="EMBL" id="MBP2471647.1"/>
    </source>
</evidence>
<name>A0ABS5A5Y8_9PSEU</name>
<comment type="caution">
    <text evidence="1">The sequence shown here is derived from an EMBL/GenBank/DDBJ whole genome shotgun (WGS) entry which is preliminary data.</text>
</comment>
<dbReference type="Proteomes" id="UP001519363">
    <property type="component" value="Unassembled WGS sequence"/>
</dbReference>
<accession>A0ABS5A5Y8</accession>
<dbReference type="EMBL" id="JAGIOO010000001">
    <property type="protein sequence ID" value="MBP2471647.1"/>
    <property type="molecule type" value="Genomic_DNA"/>
</dbReference>
<reference evidence="1 2" key="1">
    <citation type="submission" date="2021-03" db="EMBL/GenBank/DDBJ databases">
        <title>Sequencing the genomes of 1000 actinobacteria strains.</title>
        <authorList>
            <person name="Klenk H.-P."/>
        </authorList>
    </citation>
    <scope>NUCLEOTIDE SEQUENCE [LARGE SCALE GENOMIC DNA]</scope>
    <source>
        <strain evidence="1 2">DSM 44580</strain>
    </source>
</reference>
<evidence type="ECO:0000313" key="2">
    <source>
        <dbReference type="Proteomes" id="UP001519363"/>
    </source>
</evidence>
<proteinExistence type="predicted"/>
<sequence length="129" mass="14382">MTTVPTNELHFIATQCADLVHACFDRVLDWTPSSLLVLDEVCAELLAQGPMHQERFELWWKLVGAYTGQVLVENENARWVADDRCPGAYGVRLHTFTARPFTIAEKVLAGEPYKSLSGFADSLVRLACA</sequence>
<dbReference type="RefSeq" id="WP_086788024.1">
    <property type="nucleotide sequence ID" value="NZ_JAGIOO010000001.1"/>
</dbReference>
<keyword evidence="2" id="KW-1185">Reference proteome</keyword>
<organism evidence="1 2">
    <name type="scientific">Crossiella equi</name>
    <dbReference type="NCBI Taxonomy" id="130796"/>
    <lineage>
        <taxon>Bacteria</taxon>
        <taxon>Bacillati</taxon>
        <taxon>Actinomycetota</taxon>
        <taxon>Actinomycetes</taxon>
        <taxon>Pseudonocardiales</taxon>
        <taxon>Pseudonocardiaceae</taxon>
        <taxon>Crossiella</taxon>
    </lineage>
</organism>